<dbReference type="RefSeq" id="WP_377945973.1">
    <property type="nucleotide sequence ID" value="NZ_JBHUCX010000099.1"/>
</dbReference>
<dbReference type="Gene3D" id="1.10.10.10">
    <property type="entry name" value="Winged helix-like DNA-binding domain superfamily/Winged helix DNA-binding domain"/>
    <property type="match status" value="1"/>
</dbReference>
<evidence type="ECO:0000313" key="6">
    <source>
        <dbReference type="Proteomes" id="UP001597079"/>
    </source>
</evidence>
<dbReference type="InterPro" id="IPR000835">
    <property type="entry name" value="HTH_MarR-typ"/>
</dbReference>
<proteinExistence type="predicted"/>
<reference evidence="6" key="1">
    <citation type="journal article" date="2019" name="Int. J. Syst. Evol. Microbiol.">
        <title>The Global Catalogue of Microorganisms (GCM) 10K type strain sequencing project: providing services to taxonomists for standard genome sequencing and annotation.</title>
        <authorList>
            <consortium name="The Broad Institute Genomics Platform"/>
            <consortium name="The Broad Institute Genome Sequencing Center for Infectious Disease"/>
            <person name="Wu L."/>
            <person name="Ma J."/>
        </authorList>
    </citation>
    <scope>NUCLEOTIDE SEQUENCE [LARGE SCALE GENOMIC DNA]</scope>
    <source>
        <strain evidence="6">CGMCC 1.12286</strain>
    </source>
</reference>
<evidence type="ECO:0000313" key="5">
    <source>
        <dbReference type="EMBL" id="MFD1678026.1"/>
    </source>
</evidence>
<dbReference type="PROSITE" id="PS50995">
    <property type="entry name" value="HTH_MARR_2"/>
    <property type="match status" value="1"/>
</dbReference>
<dbReference type="EMBL" id="JBHUCX010000099">
    <property type="protein sequence ID" value="MFD1678026.1"/>
    <property type="molecule type" value="Genomic_DNA"/>
</dbReference>
<evidence type="ECO:0000256" key="2">
    <source>
        <dbReference type="ARBA" id="ARBA00023125"/>
    </source>
</evidence>
<dbReference type="PRINTS" id="PR00598">
    <property type="entry name" value="HTHMARR"/>
</dbReference>
<dbReference type="SMART" id="SM00347">
    <property type="entry name" value="HTH_MARR"/>
    <property type="match status" value="1"/>
</dbReference>
<evidence type="ECO:0000256" key="3">
    <source>
        <dbReference type="ARBA" id="ARBA00023163"/>
    </source>
</evidence>
<dbReference type="PANTHER" id="PTHR35790">
    <property type="entry name" value="HTH-TYPE TRANSCRIPTIONAL REGULATOR PCHR"/>
    <property type="match status" value="1"/>
</dbReference>
<dbReference type="SUPFAM" id="SSF46785">
    <property type="entry name" value="Winged helix' DNA-binding domain"/>
    <property type="match status" value="1"/>
</dbReference>
<protein>
    <submittedName>
        <fullName evidence="5">MarR family transcriptional regulator</fullName>
    </submittedName>
</protein>
<dbReference type="Pfam" id="PF01047">
    <property type="entry name" value="MarR"/>
    <property type="match status" value="1"/>
</dbReference>
<sequence length="166" mass="19623">MDHSVEVLKQLVYTHYIDFVHLNEEMFEMELNEFINKAEAVHLSAFPKNLTSVHVIDCIGQHGPINNTTIAEKLNLSKASITKITAKLEQIGYVRRSQLSDNRKEVYFSLKEKGRRIFELHQTLHEQEQRRFLEFLERFSGAELEAILKFLQNWFAYLRVRQSQLK</sequence>
<dbReference type="InterPro" id="IPR036390">
    <property type="entry name" value="WH_DNA-bd_sf"/>
</dbReference>
<feature type="domain" description="HTH marR-type" evidence="4">
    <location>
        <begin position="1"/>
        <end position="156"/>
    </location>
</feature>
<dbReference type="PANTHER" id="PTHR35790:SF4">
    <property type="entry name" value="HTH-TYPE TRANSCRIPTIONAL REGULATOR PCHR"/>
    <property type="match status" value="1"/>
</dbReference>
<dbReference type="InterPro" id="IPR052067">
    <property type="entry name" value="Metal_resp_HTH_trans_reg"/>
</dbReference>
<evidence type="ECO:0000259" key="4">
    <source>
        <dbReference type="PROSITE" id="PS50995"/>
    </source>
</evidence>
<keyword evidence="2" id="KW-0238">DNA-binding</keyword>
<dbReference type="Proteomes" id="UP001597079">
    <property type="component" value="Unassembled WGS sequence"/>
</dbReference>
<dbReference type="InterPro" id="IPR036388">
    <property type="entry name" value="WH-like_DNA-bd_sf"/>
</dbReference>
<gene>
    <name evidence="5" type="ORF">ACFSB2_25490</name>
</gene>
<keyword evidence="6" id="KW-1185">Reference proteome</keyword>
<name>A0ABW4JNK2_9BACL</name>
<keyword evidence="1" id="KW-0805">Transcription regulation</keyword>
<evidence type="ECO:0000256" key="1">
    <source>
        <dbReference type="ARBA" id="ARBA00023015"/>
    </source>
</evidence>
<organism evidence="5 6">
    <name type="scientific">Alicyclobacillus fodiniaquatilis</name>
    <dbReference type="NCBI Taxonomy" id="1661150"/>
    <lineage>
        <taxon>Bacteria</taxon>
        <taxon>Bacillati</taxon>
        <taxon>Bacillota</taxon>
        <taxon>Bacilli</taxon>
        <taxon>Bacillales</taxon>
        <taxon>Alicyclobacillaceae</taxon>
        <taxon>Alicyclobacillus</taxon>
    </lineage>
</organism>
<keyword evidence="3" id="KW-0804">Transcription</keyword>
<accession>A0ABW4JNK2</accession>
<comment type="caution">
    <text evidence="5">The sequence shown here is derived from an EMBL/GenBank/DDBJ whole genome shotgun (WGS) entry which is preliminary data.</text>
</comment>